<evidence type="ECO:0000313" key="2">
    <source>
        <dbReference type="EMBL" id="AKI32367.1"/>
    </source>
</evidence>
<evidence type="ECO:0000259" key="1">
    <source>
        <dbReference type="Pfam" id="PF07106"/>
    </source>
</evidence>
<reference evidence="2" key="1">
    <citation type="submission" date="2014-08" db="EMBL/GenBank/DDBJ databases">
        <title>Underestimated sexuality in green algae.</title>
        <authorList>
            <person name="Pazoutova M."/>
            <person name="Fucikova K."/>
            <person name="Rindi F."/>
        </authorList>
    </citation>
    <scope>NUCLEOTIDE SEQUENCE</scope>
    <source>
        <strain evidence="2">UTEX EE84</strain>
    </source>
</reference>
<dbReference type="AlphaFoldDB" id="A0A0K0MXM5"/>
<accession>A0A0K0MXM5</accession>
<sequence length="59" mass="6847">MFSIPPLQVDQRVYDFMKQENRPFNVQLVSDMLAQFGIKKGQVQKALDSLSEEKKLTCK</sequence>
<dbReference type="Gene3D" id="1.10.10.10">
    <property type="entry name" value="Winged helix-like DNA-binding domain superfamily/Winged helix DNA-binding domain"/>
    <property type="match status" value="1"/>
</dbReference>
<name>A0A0K0MXM5_9CHLO</name>
<proteinExistence type="predicted"/>
<feature type="domain" description="Homologous-pairing protein 2 winged helix" evidence="1">
    <location>
        <begin position="11"/>
        <end position="59"/>
    </location>
</feature>
<organism evidence="2">
    <name type="scientific">Leptochlorella sp. UTEX EE84</name>
    <dbReference type="NCBI Taxonomy" id="1462947"/>
    <lineage>
        <taxon>Eukaryota</taxon>
        <taxon>Viridiplantae</taxon>
        <taxon>Chlorophyta</taxon>
        <taxon>core chlorophytes</taxon>
        <taxon>Trebouxiophyceae</taxon>
        <taxon>Chlorellales</taxon>
        <taxon>Chlorellaceae</taxon>
        <taxon>Leptochlorella</taxon>
    </lineage>
</organism>
<protein>
    <submittedName>
        <fullName evidence="2">Homologous pairing protein 2</fullName>
    </submittedName>
</protein>
<dbReference type="Pfam" id="PF07106">
    <property type="entry name" value="WHD_TBPIP"/>
    <property type="match status" value="1"/>
</dbReference>
<feature type="non-terminal residue" evidence="2">
    <location>
        <position position="59"/>
    </location>
</feature>
<gene>
    <name evidence="2" type="primary">hop2</name>
</gene>
<dbReference type="InterPro" id="IPR010776">
    <property type="entry name" value="Hop2_WH_dom"/>
</dbReference>
<dbReference type="EMBL" id="KM283870">
    <property type="protein sequence ID" value="AKI32367.1"/>
    <property type="molecule type" value="Genomic_DNA"/>
</dbReference>
<dbReference type="InterPro" id="IPR036388">
    <property type="entry name" value="WH-like_DNA-bd_sf"/>
</dbReference>